<name>A0ABW7VXP3_9NOCA</name>
<evidence type="ECO:0008006" key="3">
    <source>
        <dbReference type="Google" id="ProtNLM"/>
    </source>
</evidence>
<accession>A0ABW7VXP3</accession>
<dbReference type="RefSeq" id="WP_397061611.1">
    <property type="nucleotide sequence ID" value="NZ_JBIRYL010000001.1"/>
</dbReference>
<evidence type="ECO:0000313" key="2">
    <source>
        <dbReference type="Proteomes" id="UP001611494"/>
    </source>
</evidence>
<gene>
    <name evidence="1" type="ORF">ACH49Z_10270</name>
</gene>
<keyword evidence="2" id="KW-1185">Reference proteome</keyword>
<organism evidence="1 2">
    <name type="scientific">Nocardia testacea</name>
    <dbReference type="NCBI Taxonomy" id="248551"/>
    <lineage>
        <taxon>Bacteria</taxon>
        <taxon>Bacillati</taxon>
        <taxon>Actinomycetota</taxon>
        <taxon>Actinomycetes</taxon>
        <taxon>Mycobacteriales</taxon>
        <taxon>Nocardiaceae</taxon>
        <taxon>Nocardia</taxon>
    </lineage>
</organism>
<dbReference type="Proteomes" id="UP001611494">
    <property type="component" value="Unassembled WGS sequence"/>
</dbReference>
<proteinExistence type="predicted"/>
<sequence length="84" mass="8726">MSANLMIVEDERVRGAVRPATQNEGYDVAVAEEAEAALAHPCATGVPGATIIAPRPGGGAGQELFDPRIVAVVRGLGYRLDVQL</sequence>
<comment type="caution">
    <text evidence="1">The sequence shown here is derived from an EMBL/GenBank/DDBJ whole genome shotgun (WGS) entry which is preliminary data.</text>
</comment>
<dbReference type="EMBL" id="JBIRYL010000001">
    <property type="protein sequence ID" value="MFI2230223.1"/>
    <property type="molecule type" value="Genomic_DNA"/>
</dbReference>
<evidence type="ECO:0000313" key="1">
    <source>
        <dbReference type="EMBL" id="MFI2230223.1"/>
    </source>
</evidence>
<protein>
    <recommendedName>
        <fullName evidence="3">Response regulatory domain-containing protein</fullName>
    </recommendedName>
</protein>
<reference evidence="1 2" key="1">
    <citation type="submission" date="2024-10" db="EMBL/GenBank/DDBJ databases">
        <title>The Natural Products Discovery Center: Release of the First 8490 Sequenced Strains for Exploring Actinobacteria Biosynthetic Diversity.</title>
        <authorList>
            <person name="Kalkreuter E."/>
            <person name="Kautsar S.A."/>
            <person name="Yang D."/>
            <person name="Bader C.D."/>
            <person name="Teijaro C.N."/>
            <person name="Fluegel L."/>
            <person name="Davis C.M."/>
            <person name="Simpson J.R."/>
            <person name="Lauterbach L."/>
            <person name="Steele A.D."/>
            <person name="Gui C."/>
            <person name="Meng S."/>
            <person name="Li G."/>
            <person name="Viehrig K."/>
            <person name="Ye F."/>
            <person name="Su P."/>
            <person name="Kiefer A.F."/>
            <person name="Nichols A."/>
            <person name="Cepeda A.J."/>
            <person name="Yan W."/>
            <person name="Fan B."/>
            <person name="Jiang Y."/>
            <person name="Adhikari A."/>
            <person name="Zheng C.-J."/>
            <person name="Schuster L."/>
            <person name="Cowan T.M."/>
            <person name="Smanski M.J."/>
            <person name="Chevrette M.G."/>
            <person name="De Carvalho L.P.S."/>
            <person name="Shen B."/>
        </authorList>
    </citation>
    <scope>NUCLEOTIDE SEQUENCE [LARGE SCALE GENOMIC DNA]</scope>
    <source>
        <strain evidence="1 2">NPDC019377</strain>
    </source>
</reference>